<comment type="subcellular location">
    <subcellularLocation>
        <location evidence="1">Cell outer membrane</location>
        <topology evidence="1">Lipid-anchor</topology>
    </subcellularLocation>
</comment>
<dbReference type="EMBL" id="CP026115">
    <property type="protein sequence ID" value="QHG67955.1"/>
    <property type="molecule type" value="Genomic_DNA"/>
</dbReference>
<keyword evidence="4" id="KW-0564">Palmitate</keyword>
<accession>A0A2S3WUU1</accession>
<evidence type="ECO:0000256" key="6">
    <source>
        <dbReference type="ARBA" id="ARBA00023288"/>
    </source>
</evidence>
<evidence type="ECO:0000256" key="4">
    <source>
        <dbReference type="ARBA" id="ARBA00023139"/>
    </source>
</evidence>
<gene>
    <name evidence="9" type="ORF">BGP84_19470</name>
    <name evidence="10" type="ORF">C2H86_27515</name>
</gene>
<proteinExistence type="predicted"/>
<dbReference type="Pfam" id="PF13627">
    <property type="entry name" value="LptM_cons"/>
    <property type="match status" value="1"/>
</dbReference>
<reference evidence="10 12" key="3">
    <citation type="submission" date="2020-02" db="EMBL/GenBank/DDBJ databases">
        <title>Pseudomonas Putida W5 Complete Genome Assembly.</title>
        <authorList>
            <person name="Yuan Z.-C."/>
            <person name="Shaw G.A."/>
            <person name="Cusano A.D."/>
            <person name="Caddey B.J."/>
            <person name="Weselowski B.J."/>
        </authorList>
    </citation>
    <scope>NUCLEOTIDE SEQUENCE [LARGE SCALE GENOMIC DNA]</scope>
    <source>
        <strain evidence="10 12">W5</strain>
    </source>
</reference>
<feature type="compositionally biased region" description="Low complexity" evidence="7">
    <location>
        <begin position="47"/>
        <end position="67"/>
    </location>
</feature>
<evidence type="ECO:0000313" key="10">
    <source>
        <dbReference type="EMBL" id="QHG67955.1"/>
    </source>
</evidence>
<protein>
    <submittedName>
        <fullName evidence="10">Lipoprotein</fullName>
    </submittedName>
</protein>
<evidence type="ECO:0000256" key="3">
    <source>
        <dbReference type="ARBA" id="ARBA00023136"/>
    </source>
</evidence>
<keyword evidence="6 10" id="KW-0449">Lipoprotein</keyword>
<name>A0A2S3WUU1_PSEPU</name>
<evidence type="ECO:0000313" key="11">
    <source>
        <dbReference type="Proteomes" id="UP000237230"/>
    </source>
</evidence>
<dbReference type="Proteomes" id="UP000237230">
    <property type="component" value="Unassembled WGS sequence"/>
</dbReference>
<feature type="signal peptide" evidence="8">
    <location>
        <begin position="1"/>
        <end position="20"/>
    </location>
</feature>
<dbReference type="PROSITE" id="PS51257">
    <property type="entry name" value="PROKAR_LIPOPROTEIN"/>
    <property type="match status" value="1"/>
</dbReference>
<sequence length="67" mass="7209">MKRLISSLAALVAVACLVSACGQKGPLYLPEDGKDGKGPKKTHQHQHAPAVQPQEEQPIQPEQTPEQ</sequence>
<dbReference type="RefSeq" id="WP_060507625.1">
    <property type="nucleotide sequence ID" value="NZ_CP026115.2"/>
</dbReference>
<evidence type="ECO:0000256" key="5">
    <source>
        <dbReference type="ARBA" id="ARBA00023237"/>
    </source>
</evidence>
<dbReference type="AlphaFoldDB" id="A0A2S3WUU1"/>
<evidence type="ECO:0000313" key="12">
    <source>
        <dbReference type="Proteomes" id="UP000464480"/>
    </source>
</evidence>
<dbReference type="Proteomes" id="UP000464480">
    <property type="component" value="Chromosome"/>
</dbReference>
<dbReference type="GO" id="GO:0009279">
    <property type="term" value="C:cell outer membrane"/>
    <property type="evidence" value="ECO:0007669"/>
    <property type="project" value="UniProtKB-SubCell"/>
</dbReference>
<keyword evidence="2 8" id="KW-0732">Signal</keyword>
<feature type="region of interest" description="Disordered" evidence="7">
    <location>
        <begin position="27"/>
        <end position="67"/>
    </location>
</feature>
<keyword evidence="3" id="KW-0472">Membrane</keyword>
<reference evidence="9 11" key="2">
    <citation type="submission" date="2018-03" db="EMBL/GenBank/DDBJ databases">
        <title>Draft genome of Pseudomonas putida strain KH-21-114.</title>
        <authorList>
            <person name="Yoshizawa S."/>
            <person name="Khan N.H."/>
            <person name="Nishimura M."/>
            <person name="Chiura H.X."/>
            <person name="Ogura Y."/>
            <person name="Hayashi T."/>
            <person name="Kogure K."/>
        </authorList>
    </citation>
    <scope>NUCLEOTIDE SEQUENCE [LARGE SCALE GENOMIC DNA]</scope>
    <source>
        <strain evidence="9 11">KH-21-114</strain>
    </source>
</reference>
<reference evidence="9 11" key="1">
    <citation type="submission" date="2016-08" db="EMBL/GenBank/DDBJ databases">
        <authorList>
            <person name="Seilhamer J.J."/>
        </authorList>
    </citation>
    <scope>NUCLEOTIDE SEQUENCE [LARGE SCALE GENOMIC DNA]</scope>
    <source>
        <strain evidence="9 11">KH-21-114</strain>
    </source>
</reference>
<dbReference type="EMBL" id="MINH01000021">
    <property type="protein sequence ID" value="POG05075.1"/>
    <property type="molecule type" value="Genomic_DNA"/>
</dbReference>
<evidence type="ECO:0000313" key="9">
    <source>
        <dbReference type="EMBL" id="POG05075.1"/>
    </source>
</evidence>
<evidence type="ECO:0000256" key="8">
    <source>
        <dbReference type="SAM" id="SignalP"/>
    </source>
</evidence>
<feature type="chain" id="PRO_5036321868" evidence="8">
    <location>
        <begin position="21"/>
        <end position="67"/>
    </location>
</feature>
<evidence type="ECO:0000256" key="2">
    <source>
        <dbReference type="ARBA" id="ARBA00022729"/>
    </source>
</evidence>
<evidence type="ECO:0000256" key="1">
    <source>
        <dbReference type="ARBA" id="ARBA00004459"/>
    </source>
</evidence>
<organism evidence="9 11">
    <name type="scientific">Pseudomonas putida</name>
    <name type="common">Arthrobacter siderocapsulatus</name>
    <dbReference type="NCBI Taxonomy" id="303"/>
    <lineage>
        <taxon>Bacteria</taxon>
        <taxon>Pseudomonadati</taxon>
        <taxon>Pseudomonadota</taxon>
        <taxon>Gammaproteobacteria</taxon>
        <taxon>Pseudomonadales</taxon>
        <taxon>Pseudomonadaceae</taxon>
        <taxon>Pseudomonas</taxon>
    </lineage>
</organism>
<evidence type="ECO:0000256" key="7">
    <source>
        <dbReference type="SAM" id="MobiDB-lite"/>
    </source>
</evidence>
<dbReference type="NCBIfam" id="NF047847">
    <property type="entry name" value="SS_mature_LptM"/>
    <property type="match status" value="1"/>
</dbReference>
<keyword evidence="5" id="KW-0998">Cell outer membrane</keyword>
<dbReference type="InterPro" id="IPR032831">
    <property type="entry name" value="LptM_cons"/>
</dbReference>